<dbReference type="CDD" id="cd11713">
    <property type="entry name" value="GINS_A_psf3"/>
    <property type="match status" value="1"/>
</dbReference>
<dbReference type="PANTHER" id="PTHR22768">
    <property type="entry name" value="DNA REPLICATION COMPLEX GINS PROTEIN PSF3"/>
    <property type="match status" value="1"/>
</dbReference>
<dbReference type="InterPro" id="IPR036224">
    <property type="entry name" value="GINS_bundle-like_dom_sf"/>
</dbReference>
<dbReference type="Gene3D" id="1.20.58.2050">
    <property type="match status" value="1"/>
</dbReference>
<feature type="domain" description="DNA replication complex GINS protein PSF3 N-terminal" evidence="6">
    <location>
        <begin position="9"/>
        <end position="61"/>
    </location>
</feature>
<dbReference type="SUPFAM" id="SSF158573">
    <property type="entry name" value="GINS helical bundle-like"/>
    <property type="match status" value="1"/>
</dbReference>
<reference evidence="7" key="1">
    <citation type="submission" date="2022-11" db="EMBL/GenBank/DDBJ databases">
        <authorList>
            <person name="Morgan W.R."/>
            <person name="Tartar A."/>
        </authorList>
    </citation>
    <scope>NUCLEOTIDE SEQUENCE</scope>
    <source>
        <strain evidence="7">ARSEF 373</strain>
    </source>
</reference>
<dbReference type="InterPro" id="IPR055221">
    <property type="entry name" value="PSF3_N"/>
</dbReference>
<dbReference type="GO" id="GO:0000811">
    <property type="term" value="C:GINS complex"/>
    <property type="evidence" value="ECO:0007669"/>
    <property type="project" value="TreeGrafter"/>
</dbReference>
<dbReference type="InterPro" id="IPR010492">
    <property type="entry name" value="GINS_Psf3"/>
</dbReference>
<evidence type="ECO:0000256" key="3">
    <source>
        <dbReference type="ARBA" id="ARBA00022705"/>
    </source>
</evidence>
<dbReference type="Proteomes" id="UP001146120">
    <property type="component" value="Unassembled WGS sequence"/>
</dbReference>
<evidence type="ECO:0000256" key="1">
    <source>
        <dbReference type="ARBA" id="ARBA00004123"/>
    </source>
</evidence>
<comment type="subcellular location">
    <subcellularLocation>
        <location evidence="1">Nucleus</location>
    </subcellularLocation>
</comment>
<accession>A0AAV2YU11</accession>
<dbReference type="AlphaFoldDB" id="A0AAV2YU11"/>
<sequence>MSNLRGGYFDIDDILSGEERVKCLFNTDAVGCAYLDPSCQGDDLANGSTVELPLWLAEPLANRGDVNVEVPHFLTKRFRRMMKAGPASVNLREFTPHLFEVARHLLPLVEEADAKEIEEILRLAFGGERYREVLNNAMNTMDTDTTEFTRKLTEEEKKLFQAGVHDAKDFIQWKGRKAETIQTAAVVERSSKRRKFHTS</sequence>
<dbReference type="InterPro" id="IPR021151">
    <property type="entry name" value="GINS_A"/>
</dbReference>
<keyword evidence="4" id="KW-0539">Nucleus</keyword>
<comment type="similarity">
    <text evidence="2">Belongs to the GINS3/PSF3 family.</text>
</comment>
<proteinExistence type="inferred from homology"/>
<evidence type="ECO:0000259" key="5">
    <source>
        <dbReference type="Pfam" id="PF05916"/>
    </source>
</evidence>
<comment type="caution">
    <text evidence="7">The sequence shown here is derived from an EMBL/GenBank/DDBJ whole genome shotgun (WGS) entry which is preliminary data.</text>
</comment>
<evidence type="ECO:0000256" key="2">
    <source>
        <dbReference type="ARBA" id="ARBA00006343"/>
    </source>
</evidence>
<evidence type="ECO:0000313" key="7">
    <source>
        <dbReference type="EMBL" id="DAZ96788.1"/>
    </source>
</evidence>
<dbReference type="Pfam" id="PF22466">
    <property type="entry name" value="PSF3_N"/>
    <property type="match status" value="1"/>
</dbReference>
<organism evidence="7 8">
    <name type="scientific">Lagenidium giganteum</name>
    <dbReference type="NCBI Taxonomy" id="4803"/>
    <lineage>
        <taxon>Eukaryota</taxon>
        <taxon>Sar</taxon>
        <taxon>Stramenopiles</taxon>
        <taxon>Oomycota</taxon>
        <taxon>Peronosporomycetes</taxon>
        <taxon>Pythiales</taxon>
        <taxon>Pythiaceae</taxon>
    </lineage>
</organism>
<reference evidence="7" key="2">
    <citation type="journal article" date="2023" name="Microbiol Resour">
        <title>Decontamination and Annotation of the Draft Genome Sequence of the Oomycete Lagenidium giganteum ARSEF 373.</title>
        <authorList>
            <person name="Morgan W.R."/>
            <person name="Tartar A."/>
        </authorList>
    </citation>
    <scope>NUCLEOTIDE SEQUENCE</scope>
    <source>
        <strain evidence="7">ARSEF 373</strain>
    </source>
</reference>
<gene>
    <name evidence="7" type="ORF">N0F65_005786</name>
</gene>
<name>A0AAV2YU11_9STRA</name>
<protein>
    <recommendedName>
        <fullName evidence="9">GINS subunit domain-containing protein</fullName>
    </recommendedName>
</protein>
<dbReference type="InterPro" id="IPR038437">
    <property type="entry name" value="GINS_Psf3_sf"/>
</dbReference>
<evidence type="ECO:0000313" key="8">
    <source>
        <dbReference type="Proteomes" id="UP001146120"/>
    </source>
</evidence>
<feature type="domain" description="GINS subunit" evidence="5">
    <location>
        <begin position="75"/>
        <end position="173"/>
    </location>
</feature>
<evidence type="ECO:0008006" key="9">
    <source>
        <dbReference type="Google" id="ProtNLM"/>
    </source>
</evidence>
<dbReference type="PANTHER" id="PTHR22768:SF0">
    <property type="entry name" value="DNA REPLICATION COMPLEX GINS PROTEIN PSF3"/>
    <property type="match status" value="1"/>
</dbReference>
<dbReference type="GO" id="GO:1902975">
    <property type="term" value="P:mitotic DNA replication initiation"/>
    <property type="evidence" value="ECO:0007669"/>
    <property type="project" value="TreeGrafter"/>
</dbReference>
<evidence type="ECO:0000256" key="4">
    <source>
        <dbReference type="ARBA" id="ARBA00023242"/>
    </source>
</evidence>
<evidence type="ECO:0000259" key="6">
    <source>
        <dbReference type="Pfam" id="PF22466"/>
    </source>
</evidence>
<keyword evidence="3" id="KW-0235">DNA replication</keyword>
<keyword evidence="8" id="KW-1185">Reference proteome</keyword>
<dbReference type="EMBL" id="DAKRPA010000156">
    <property type="protein sequence ID" value="DAZ96788.1"/>
    <property type="molecule type" value="Genomic_DNA"/>
</dbReference>
<dbReference type="CDD" id="cd21693">
    <property type="entry name" value="GINS_B_Psf3"/>
    <property type="match status" value="1"/>
</dbReference>
<dbReference type="SUPFAM" id="SSF160059">
    <property type="entry name" value="PriA/YqbF domain"/>
    <property type="match status" value="1"/>
</dbReference>
<dbReference type="Pfam" id="PF05916">
    <property type="entry name" value="Sld5"/>
    <property type="match status" value="1"/>
</dbReference>